<sequence>MLNQDHKFEDARKDLDEDISGFCKAKIFKMGRFIRLYSELMRHFNVNFNEDLLEEISELDENFEQRIKNFLIEWDYFLNEFENRVSIKNDSCLELDQYFPDQVITEKIFSKIALKNSNEFNLITLDELHSDFRQQKLLNSDIKKLQRKAVEFIGLNCQVVLVSFGESKGAYRWLKENQITNSNQFDMITDQERHLYKLFGLPNSYSKVWNSETLVYYAEQLIKIGKLPGAYEDIEDDPHQMGGNFIMEFNDINTNGNSKFKLVYAYKSKNPPDRPSAVALLNFLKSKF</sequence>
<name>A0A814GDL2_9BILA</name>
<evidence type="ECO:0000313" key="1">
    <source>
        <dbReference type="EMBL" id="CAF0994109.1"/>
    </source>
</evidence>
<dbReference type="Pfam" id="PF13911">
    <property type="entry name" value="AhpC-TSA_2"/>
    <property type="match status" value="1"/>
</dbReference>
<keyword evidence="2" id="KW-1185">Reference proteome</keyword>
<accession>A0A814GDL2</accession>
<comment type="caution">
    <text evidence="1">The sequence shown here is derived from an EMBL/GenBank/DDBJ whole genome shotgun (WGS) entry which is preliminary data.</text>
</comment>
<dbReference type="OrthoDB" id="40334at2759"/>
<dbReference type="InterPro" id="IPR032801">
    <property type="entry name" value="PXL2A/B/C"/>
</dbReference>
<reference evidence="1" key="1">
    <citation type="submission" date="2021-02" db="EMBL/GenBank/DDBJ databases">
        <authorList>
            <person name="Nowell W R."/>
        </authorList>
    </citation>
    <scope>NUCLEOTIDE SEQUENCE</scope>
    <source>
        <strain evidence="1">Ploen Becks lab</strain>
    </source>
</reference>
<organism evidence="1 2">
    <name type="scientific">Brachionus calyciflorus</name>
    <dbReference type="NCBI Taxonomy" id="104777"/>
    <lineage>
        <taxon>Eukaryota</taxon>
        <taxon>Metazoa</taxon>
        <taxon>Spiralia</taxon>
        <taxon>Gnathifera</taxon>
        <taxon>Rotifera</taxon>
        <taxon>Eurotatoria</taxon>
        <taxon>Monogononta</taxon>
        <taxon>Pseudotrocha</taxon>
        <taxon>Ploima</taxon>
        <taxon>Brachionidae</taxon>
        <taxon>Brachionus</taxon>
    </lineage>
</organism>
<evidence type="ECO:0000313" key="2">
    <source>
        <dbReference type="Proteomes" id="UP000663879"/>
    </source>
</evidence>
<dbReference type="EMBL" id="CAJNOC010003699">
    <property type="protein sequence ID" value="CAF0994109.1"/>
    <property type="molecule type" value="Genomic_DNA"/>
</dbReference>
<gene>
    <name evidence="1" type="ORF">OXX778_LOCUS16066</name>
</gene>
<protein>
    <submittedName>
        <fullName evidence="1">Uncharacterized protein</fullName>
    </submittedName>
</protein>
<dbReference type="Proteomes" id="UP000663879">
    <property type="component" value="Unassembled WGS sequence"/>
</dbReference>
<dbReference type="Gene3D" id="3.40.30.10">
    <property type="entry name" value="Glutaredoxin"/>
    <property type="match status" value="1"/>
</dbReference>
<dbReference type="AlphaFoldDB" id="A0A814GDL2"/>
<proteinExistence type="predicted"/>